<dbReference type="Proteomes" id="UP000236151">
    <property type="component" value="Unassembled WGS sequence"/>
</dbReference>
<dbReference type="GO" id="GO:0050661">
    <property type="term" value="F:NADP binding"/>
    <property type="evidence" value="ECO:0007669"/>
    <property type="project" value="InterPro"/>
</dbReference>
<evidence type="ECO:0000259" key="8">
    <source>
        <dbReference type="SMART" id="SM00846"/>
    </source>
</evidence>
<dbReference type="FunFam" id="3.40.50.720:FF:000001">
    <property type="entry name" value="Glyceraldehyde-3-phosphate dehydrogenase"/>
    <property type="match status" value="1"/>
</dbReference>
<dbReference type="Gene3D" id="3.30.360.10">
    <property type="entry name" value="Dihydrodipicolinate Reductase, domain 2"/>
    <property type="match status" value="1"/>
</dbReference>
<feature type="binding site" evidence="5">
    <location>
        <begin position="12"/>
        <end position="13"/>
    </location>
    <ligand>
        <name>NAD(+)</name>
        <dbReference type="ChEBI" id="CHEBI:57540"/>
    </ligand>
</feature>
<feature type="active site" description="Nucleophile" evidence="3">
    <location>
        <position position="155"/>
    </location>
</feature>
<dbReference type="InterPro" id="IPR020831">
    <property type="entry name" value="GlycerAld/Erythrose_P_DH"/>
</dbReference>
<comment type="caution">
    <text evidence="9">The sequence shown here is derived from an EMBL/GenBank/DDBJ whole genome shotgun (WGS) entry which is preliminary data.</text>
</comment>
<keyword evidence="10" id="KW-1185">Reference proteome</keyword>
<dbReference type="SUPFAM" id="SSF51735">
    <property type="entry name" value="NAD(P)-binding Rossmann-fold domains"/>
    <property type="match status" value="1"/>
</dbReference>
<dbReference type="InterPro" id="IPR006424">
    <property type="entry name" value="Glyceraldehyde-3-P_DH_1"/>
</dbReference>
<proteinExistence type="inferred from homology"/>
<dbReference type="InterPro" id="IPR020829">
    <property type="entry name" value="GlycerAld_3-P_DH_cat"/>
</dbReference>
<name>A0A2K2FLX0_9CLOT</name>
<evidence type="ECO:0000313" key="9">
    <source>
        <dbReference type="EMBL" id="PNT99779.1"/>
    </source>
</evidence>
<evidence type="ECO:0000256" key="3">
    <source>
        <dbReference type="PIRSR" id="PIRSR000149-1"/>
    </source>
</evidence>
<evidence type="ECO:0000256" key="7">
    <source>
        <dbReference type="RuleBase" id="RU000397"/>
    </source>
</evidence>
<dbReference type="GO" id="GO:0051287">
    <property type="term" value="F:NAD binding"/>
    <property type="evidence" value="ECO:0007669"/>
    <property type="project" value="InterPro"/>
</dbReference>
<dbReference type="GO" id="GO:0016620">
    <property type="term" value="F:oxidoreductase activity, acting on the aldehyde or oxo group of donors, NAD or NADP as acceptor"/>
    <property type="evidence" value="ECO:0007669"/>
    <property type="project" value="InterPro"/>
</dbReference>
<feature type="binding site" evidence="4">
    <location>
        <position position="185"/>
    </location>
    <ligand>
        <name>D-glyceraldehyde 3-phosphate</name>
        <dbReference type="ChEBI" id="CHEBI:59776"/>
    </ligand>
</feature>
<feature type="binding site" evidence="4">
    <location>
        <begin position="154"/>
        <end position="156"/>
    </location>
    <ligand>
        <name>D-glyceraldehyde 3-phosphate</name>
        <dbReference type="ChEBI" id="CHEBI:59776"/>
    </ligand>
</feature>
<dbReference type="Gene3D" id="3.40.50.720">
    <property type="entry name" value="NAD(P)-binding Rossmann-like Domain"/>
    <property type="match status" value="1"/>
</dbReference>
<protein>
    <submittedName>
        <fullName evidence="9">Type I glyceraldehyde-3-phosphate dehydrogenase</fullName>
    </submittedName>
</protein>
<feature type="binding site" evidence="5">
    <location>
        <position position="36"/>
    </location>
    <ligand>
        <name>NAD(+)</name>
        <dbReference type="ChEBI" id="CHEBI:57540"/>
    </ligand>
</feature>
<reference evidence="10" key="1">
    <citation type="submission" date="2017-06" db="EMBL/GenBank/DDBJ databases">
        <title>Investigating the central metabolism of Clostridium thermosuccinogenes.</title>
        <authorList>
            <person name="Koendjbiharie J.G."/>
            <person name="Van Kranenburg R."/>
            <person name="Vriesendorp B."/>
        </authorList>
    </citation>
    <scope>NUCLEOTIDE SEQUENCE [LARGE SCALE GENOMIC DNA]</scope>
    <source>
        <strain evidence="10">DSM 5806</strain>
    </source>
</reference>
<dbReference type="RefSeq" id="WP_103081212.1">
    <property type="nucleotide sequence ID" value="NZ_CP021850.1"/>
</dbReference>
<feature type="binding site" evidence="4">
    <location>
        <position position="236"/>
    </location>
    <ligand>
        <name>D-glyceraldehyde 3-phosphate</name>
        <dbReference type="ChEBI" id="CHEBI:59776"/>
    </ligand>
</feature>
<dbReference type="PANTHER" id="PTHR43148">
    <property type="entry name" value="GLYCERALDEHYDE-3-PHOSPHATE DEHYDROGENASE 2"/>
    <property type="match status" value="1"/>
</dbReference>
<feature type="domain" description="Glyceraldehyde 3-phosphate dehydrogenase NAD(P) binding" evidence="8">
    <location>
        <begin position="3"/>
        <end position="155"/>
    </location>
</feature>
<dbReference type="EMBL" id="NIOJ01000016">
    <property type="protein sequence ID" value="PNT99779.1"/>
    <property type="molecule type" value="Genomic_DNA"/>
</dbReference>
<dbReference type="SUPFAM" id="SSF55347">
    <property type="entry name" value="Glyceraldehyde-3-phosphate dehydrogenase-like, C-terminal domain"/>
    <property type="match status" value="1"/>
</dbReference>
<dbReference type="PIRSF" id="PIRSF000149">
    <property type="entry name" value="GAP_DH"/>
    <property type="match status" value="1"/>
</dbReference>
<feature type="site" description="Activates thiol group during catalysis" evidence="6">
    <location>
        <position position="182"/>
    </location>
</feature>
<evidence type="ECO:0000256" key="2">
    <source>
        <dbReference type="ARBA" id="ARBA00023002"/>
    </source>
</evidence>
<organism evidence="9 10">
    <name type="scientific">Clostridium thermosuccinogenes</name>
    <dbReference type="NCBI Taxonomy" id="84032"/>
    <lineage>
        <taxon>Bacteria</taxon>
        <taxon>Bacillati</taxon>
        <taxon>Bacillota</taxon>
        <taxon>Clostridia</taxon>
        <taxon>Eubacteriales</taxon>
        <taxon>Clostridiaceae</taxon>
        <taxon>Clostridium</taxon>
    </lineage>
</organism>
<dbReference type="OrthoDB" id="9803304at2"/>
<evidence type="ECO:0000256" key="5">
    <source>
        <dbReference type="PIRSR" id="PIRSR000149-3"/>
    </source>
</evidence>
<dbReference type="SMART" id="SM00846">
    <property type="entry name" value="Gp_dh_N"/>
    <property type="match status" value="1"/>
</dbReference>
<dbReference type="CDD" id="cd05214">
    <property type="entry name" value="GAPDH_I_N"/>
    <property type="match status" value="1"/>
</dbReference>
<keyword evidence="5" id="KW-0547">Nucleotide-binding</keyword>
<dbReference type="InterPro" id="IPR020828">
    <property type="entry name" value="GlycerAld_3-P_DH_NAD(P)-bd"/>
</dbReference>
<dbReference type="FunFam" id="3.30.360.10:FF:000002">
    <property type="entry name" value="Glyceraldehyde-3-phosphate dehydrogenase"/>
    <property type="match status" value="1"/>
</dbReference>
<feature type="binding site" evidence="5">
    <location>
        <position position="123"/>
    </location>
    <ligand>
        <name>NAD(+)</name>
        <dbReference type="ChEBI" id="CHEBI:57540"/>
    </ligand>
</feature>
<dbReference type="Pfam" id="PF00044">
    <property type="entry name" value="Gp_dh_N"/>
    <property type="match status" value="1"/>
</dbReference>
<evidence type="ECO:0000313" key="10">
    <source>
        <dbReference type="Proteomes" id="UP000236151"/>
    </source>
</evidence>
<comment type="similarity">
    <text evidence="1 7">Belongs to the glyceraldehyde-3-phosphate dehydrogenase family.</text>
</comment>
<sequence>MSTKVGINGFGRIGRNTFKVILEKYPKELEVVAINDLTDAKTLAHLLKYDSVFGKFNGDVEVKENMLVVNGREIKILTEKDPANIPWKEHGVEVVLEATGLFTKREKAELHITGGGAKKVLISAPAVDEDITIVLGVNEEKYEPSKHHIISNGSCTTNALAPVAKVLNDSFGIKKGFMTTVHSYTNDQRILDLPHKDLRRARAASMSIIPTKTGAAKAIGLVIPELAGKLNGFSFRVPTPDVSVVDLVVETEKTVTKDEVNEALKAAAEGKLKGILNYSEEPLVSTDYIGDPASSIVDALSTMVLGDNLVKVVSWYDNEWGFSNRYADLAAYVSSSI</sequence>
<gene>
    <name evidence="9" type="primary">gap</name>
    <name evidence="9" type="ORF">CDQ84_08000</name>
</gene>
<dbReference type="GO" id="GO:0006006">
    <property type="term" value="P:glucose metabolic process"/>
    <property type="evidence" value="ECO:0007669"/>
    <property type="project" value="InterPro"/>
</dbReference>
<keyword evidence="2" id="KW-0560">Oxidoreductase</keyword>
<keyword evidence="5" id="KW-0520">NAD</keyword>
<accession>A0A2K2FLX0</accession>
<dbReference type="Pfam" id="PF02800">
    <property type="entry name" value="Gp_dh_C"/>
    <property type="match status" value="1"/>
</dbReference>
<dbReference type="CDD" id="cd18126">
    <property type="entry name" value="GAPDH_I_C"/>
    <property type="match status" value="1"/>
</dbReference>
<feature type="binding site" evidence="4">
    <location>
        <begin position="213"/>
        <end position="214"/>
    </location>
    <ligand>
        <name>D-glyceraldehyde 3-phosphate</name>
        <dbReference type="ChEBI" id="CHEBI:59776"/>
    </ligand>
</feature>
<dbReference type="InterPro" id="IPR036291">
    <property type="entry name" value="NAD(P)-bd_dom_sf"/>
</dbReference>
<dbReference type="PRINTS" id="PR00078">
    <property type="entry name" value="G3PDHDRGNASE"/>
</dbReference>
<dbReference type="AlphaFoldDB" id="A0A2K2FLX0"/>
<feature type="binding site" evidence="5">
    <location>
        <position position="318"/>
    </location>
    <ligand>
        <name>NAD(+)</name>
        <dbReference type="ChEBI" id="CHEBI:57540"/>
    </ligand>
</feature>
<dbReference type="KEGG" id="cthd:CDO33_08355"/>
<evidence type="ECO:0000256" key="1">
    <source>
        <dbReference type="ARBA" id="ARBA00007406"/>
    </source>
</evidence>
<evidence type="ECO:0000256" key="4">
    <source>
        <dbReference type="PIRSR" id="PIRSR000149-2"/>
    </source>
</evidence>
<dbReference type="NCBIfam" id="TIGR01534">
    <property type="entry name" value="GAPDH-I"/>
    <property type="match status" value="1"/>
</dbReference>
<evidence type="ECO:0000256" key="6">
    <source>
        <dbReference type="PIRSR" id="PIRSR000149-4"/>
    </source>
</evidence>